<comment type="caution">
    <text evidence="1">The sequence shown here is derived from an EMBL/GenBank/DDBJ whole genome shotgun (WGS) entry which is preliminary data.</text>
</comment>
<dbReference type="AlphaFoldDB" id="A0A839ZVE8"/>
<keyword evidence="2" id="KW-1185">Reference proteome</keyword>
<dbReference type="Proteomes" id="UP000530564">
    <property type="component" value="Unassembled WGS sequence"/>
</dbReference>
<name>A0A839ZVE8_9CAUL</name>
<dbReference type="RefSeq" id="WP_183770176.1">
    <property type="nucleotide sequence ID" value="NZ_JACIDK010000001.1"/>
</dbReference>
<evidence type="ECO:0000313" key="1">
    <source>
        <dbReference type="EMBL" id="MBB3890266.1"/>
    </source>
</evidence>
<gene>
    <name evidence="1" type="ORF">GGQ61_000963</name>
</gene>
<sequence length="86" mass="9748">MKHATEQALDELELLLIDLRSLPGMVEIKRGVFYRKAKAFLHFHEDPKGLFADLRDADGHDFDRFDVTGEPGRADLLAAAKTRLRA</sequence>
<accession>A0A839ZVE8</accession>
<protein>
    <submittedName>
        <fullName evidence="1">Uncharacterized protein</fullName>
    </submittedName>
</protein>
<evidence type="ECO:0000313" key="2">
    <source>
        <dbReference type="Proteomes" id="UP000530564"/>
    </source>
</evidence>
<reference evidence="1 2" key="1">
    <citation type="submission" date="2020-08" db="EMBL/GenBank/DDBJ databases">
        <title>Genomic Encyclopedia of Type Strains, Phase IV (KMG-IV): sequencing the most valuable type-strain genomes for metagenomic binning, comparative biology and taxonomic classification.</title>
        <authorList>
            <person name="Goeker M."/>
        </authorList>
    </citation>
    <scope>NUCLEOTIDE SEQUENCE [LARGE SCALE GENOMIC DNA]</scope>
    <source>
        <strain evidence="1 2">DSM 21793</strain>
    </source>
</reference>
<dbReference type="EMBL" id="JACIDK010000001">
    <property type="protein sequence ID" value="MBB3890266.1"/>
    <property type="molecule type" value="Genomic_DNA"/>
</dbReference>
<organism evidence="1 2">
    <name type="scientific">Phenylobacterium haematophilum</name>
    <dbReference type="NCBI Taxonomy" id="98513"/>
    <lineage>
        <taxon>Bacteria</taxon>
        <taxon>Pseudomonadati</taxon>
        <taxon>Pseudomonadota</taxon>
        <taxon>Alphaproteobacteria</taxon>
        <taxon>Caulobacterales</taxon>
        <taxon>Caulobacteraceae</taxon>
        <taxon>Phenylobacterium</taxon>
    </lineage>
</organism>
<proteinExistence type="predicted"/>